<dbReference type="AlphaFoldDB" id="A0AAV7BJE6"/>
<organism evidence="1 2">
    <name type="scientific">Engystomops pustulosus</name>
    <name type="common">Tungara frog</name>
    <name type="synonym">Physalaemus pustulosus</name>
    <dbReference type="NCBI Taxonomy" id="76066"/>
    <lineage>
        <taxon>Eukaryota</taxon>
        <taxon>Metazoa</taxon>
        <taxon>Chordata</taxon>
        <taxon>Craniata</taxon>
        <taxon>Vertebrata</taxon>
        <taxon>Euteleostomi</taxon>
        <taxon>Amphibia</taxon>
        <taxon>Batrachia</taxon>
        <taxon>Anura</taxon>
        <taxon>Neobatrachia</taxon>
        <taxon>Hyloidea</taxon>
        <taxon>Leptodactylidae</taxon>
        <taxon>Leiuperinae</taxon>
        <taxon>Engystomops</taxon>
    </lineage>
</organism>
<dbReference type="Proteomes" id="UP000824782">
    <property type="component" value="Unassembled WGS sequence"/>
</dbReference>
<comment type="caution">
    <text evidence="1">The sequence shown here is derived from an EMBL/GenBank/DDBJ whole genome shotgun (WGS) entry which is preliminary data.</text>
</comment>
<reference evidence="1" key="1">
    <citation type="thesis" date="2020" institute="ProQuest LLC" country="789 East Eisenhower Parkway, Ann Arbor, MI, USA">
        <title>Comparative Genomics and Chromosome Evolution.</title>
        <authorList>
            <person name="Mudd A.B."/>
        </authorList>
    </citation>
    <scope>NUCLEOTIDE SEQUENCE</scope>
    <source>
        <strain evidence="1">237g6f4</strain>
        <tissue evidence="1">Blood</tissue>
    </source>
</reference>
<gene>
    <name evidence="1" type="ORF">GDO81_012107</name>
</gene>
<keyword evidence="2" id="KW-1185">Reference proteome</keyword>
<dbReference type="EMBL" id="WNYA01000005">
    <property type="protein sequence ID" value="KAG8572619.1"/>
    <property type="molecule type" value="Genomic_DNA"/>
</dbReference>
<name>A0AAV7BJE6_ENGPU</name>
<protein>
    <submittedName>
        <fullName evidence="1">Uncharacterized protein</fullName>
    </submittedName>
</protein>
<evidence type="ECO:0000313" key="1">
    <source>
        <dbReference type="EMBL" id="KAG8572619.1"/>
    </source>
</evidence>
<proteinExistence type="predicted"/>
<sequence length="65" mass="7343">MTTMTALSSLPQPLSPGTWQMLSPPYLPQSWLVCDLTASLHTKDVTDHKAIHKHVTTGHKRKHQR</sequence>
<accession>A0AAV7BJE6</accession>
<evidence type="ECO:0000313" key="2">
    <source>
        <dbReference type="Proteomes" id="UP000824782"/>
    </source>
</evidence>